<reference evidence="2 3" key="1">
    <citation type="submission" date="2024-03" db="EMBL/GenBank/DDBJ databases">
        <authorList>
            <person name="Plomp N."/>
            <person name="Harmsen H.J."/>
        </authorList>
    </citation>
    <scope>NUCLEOTIDE SEQUENCE [LARGE SCALE GENOMIC DNA]</scope>
    <source>
        <strain evidence="2 3">HTF-76H</strain>
    </source>
</reference>
<accession>A0AB35XZK5</accession>
<comment type="caution">
    <text evidence="2">The sequence shown here is derived from an EMBL/GenBank/DDBJ whole genome shotgun (WGS) entry which is preliminary data.</text>
</comment>
<evidence type="ECO:0000313" key="3">
    <source>
        <dbReference type="Proteomes" id="UP001379600"/>
    </source>
</evidence>
<dbReference type="InterPro" id="IPR013693">
    <property type="entry name" value="SpoIID/LytB_N"/>
</dbReference>
<feature type="domain" description="Sporulation stage II protein D amidase enhancer LytB N-terminal" evidence="1">
    <location>
        <begin position="71"/>
        <end position="173"/>
    </location>
</feature>
<proteinExistence type="predicted"/>
<dbReference type="Proteomes" id="UP001379600">
    <property type="component" value="Unassembled WGS sequence"/>
</dbReference>
<dbReference type="Pfam" id="PF08486">
    <property type="entry name" value="SpoIID"/>
    <property type="match status" value="1"/>
</dbReference>
<gene>
    <name evidence="2" type="primary">spoIID</name>
    <name evidence="2" type="ORF">WF787_03585</name>
</gene>
<dbReference type="AlphaFoldDB" id="A0AB35XZK5"/>
<dbReference type="NCBIfam" id="TIGR02669">
    <property type="entry name" value="SpoIID_LytB"/>
    <property type="match status" value="1"/>
</dbReference>
<dbReference type="InterPro" id="IPR014225">
    <property type="entry name" value="Spore_II_D_firmicutes"/>
</dbReference>
<name>A0AB35XZK5_9FIRM</name>
<dbReference type="NCBIfam" id="TIGR02870">
    <property type="entry name" value="spore_II_D"/>
    <property type="match status" value="1"/>
</dbReference>
<keyword evidence="3" id="KW-1185">Reference proteome</keyword>
<dbReference type="GO" id="GO:0030435">
    <property type="term" value="P:sporulation resulting in formation of a cellular spore"/>
    <property type="evidence" value="ECO:0007669"/>
    <property type="project" value="InterPro"/>
</dbReference>
<protein>
    <submittedName>
        <fullName evidence="2">Stage II sporulation protein D</fullName>
    </submittedName>
</protein>
<dbReference type="RefSeq" id="WP_337678852.1">
    <property type="nucleotide sequence ID" value="NZ_JBBFKB010000098.1"/>
</dbReference>
<sequence length="338" mass="35900">MKKFFLPIFAVLLVLGSILPLAAYRVTRAVLSGAEPASSAASSAVSSPAASAQPPSAVPSADAETFLVEDQATGQVLELSRQEYVLGAVAAEMPVSWPDEALKAQAVAAHSYALYCRDHTALQSGAWLTADPARRQGCLTEPVLRSYWGTAYEQNYARLSALVDEVLDEILYYENAPACASYFAISNGQTEASENVWGSALPYLISVDSSTDRSADNYEYTVTFSAEQVQQALAGLGISADLAAPEGWFGPAALTSAGYTKTVTVCGQTVTGTTLRRALGLRSTCFTVQYQSGNFSFTTRGYGHGVGLSQWGTKAMAEQGKSYADILAHYYPGTQLQG</sequence>
<organism evidence="2 3">
    <name type="scientific">Faecalibacterium taiwanense</name>
    <dbReference type="NCBI Taxonomy" id="3030638"/>
    <lineage>
        <taxon>Bacteria</taxon>
        <taxon>Bacillati</taxon>
        <taxon>Bacillota</taxon>
        <taxon>Clostridia</taxon>
        <taxon>Eubacteriales</taxon>
        <taxon>Oscillospiraceae</taxon>
        <taxon>Faecalibacterium</taxon>
    </lineage>
</organism>
<evidence type="ECO:0000313" key="2">
    <source>
        <dbReference type="EMBL" id="MEJ3690310.1"/>
    </source>
</evidence>
<dbReference type="EMBL" id="JBBFKC010000003">
    <property type="protein sequence ID" value="MEJ3690310.1"/>
    <property type="molecule type" value="Genomic_DNA"/>
</dbReference>
<evidence type="ECO:0000259" key="1">
    <source>
        <dbReference type="Pfam" id="PF08486"/>
    </source>
</evidence>
<dbReference type="InterPro" id="IPR013486">
    <property type="entry name" value="SpoIID/LytB"/>
</dbReference>